<evidence type="ECO:0008006" key="2">
    <source>
        <dbReference type="Google" id="ProtNLM"/>
    </source>
</evidence>
<dbReference type="PANTHER" id="PTHR27006">
    <property type="entry name" value="PROMASTIGOTE SURFACE ANTIGEN PROTEIN PSA"/>
    <property type="match status" value="1"/>
</dbReference>
<dbReference type="EMBL" id="CAADRP010000335">
    <property type="protein sequence ID" value="VFU27061.1"/>
    <property type="molecule type" value="Genomic_DNA"/>
</dbReference>
<sequence>MSCSGLCPLNTQCMGRFSDKSDIFSFGVLLLEIVSGRRSDKIDGNEQGLSLLEFAWKLWNEGNALALVDPALTLDQHSKEFPKDRPVISTIISMLNSEIVDLPLPNNPAYTESKHKLEFDSHQEHLDKSYGDWQLTNCTSPNSHATLLMFRDKQGNTNNIMDKLV</sequence>
<organism evidence="1">
    <name type="scientific">Salix viminalis</name>
    <name type="common">Common osier</name>
    <name type="synonym">Basket willow</name>
    <dbReference type="NCBI Taxonomy" id="40686"/>
    <lineage>
        <taxon>Eukaryota</taxon>
        <taxon>Viridiplantae</taxon>
        <taxon>Streptophyta</taxon>
        <taxon>Embryophyta</taxon>
        <taxon>Tracheophyta</taxon>
        <taxon>Spermatophyta</taxon>
        <taxon>Magnoliopsida</taxon>
        <taxon>eudicotyledons</taxon>
        <taxon>Gunneridae</taxon>
        <taxon>Pentapetalae</taxon>
        <taxon>rosids</taxon>
        <taxon>fabids</taxon>
        <taxon>Malpighiales</taxon>
        <taxon>Salicaceae</taxon>
        <taxon>Saliceae</taxon>
        <taxon>Salix</taxon>
    </lineage>
</organism>
<protein>
    <recommendedName>
        <fullName evidence="2">Serine-threonine/tyrosine-protein kinase catalytic domain-containing protein</fullName>
    </recommendedName>
</protein>
<dbReference type="AlphaFoldDB" id="A0A6N2KF92"/>
<name>A0A6N2KF92_SALVM</name>
<evidence type="ECO:0000313" key="1">
    <source>
        <dbReference type="EMBL" id="VFU27061.1"/>
    </source>
</evidence>
<proteinExistence type="predicted"/>
<dbReference type="Gene3D" id="1.10.510.10">
    <property type="entry name" value="Transferase(Phosphotransferase) domain 1"/>
    <property type="match status" value="1"/>
</dbReference>
<dbReference type="InterPro" id="IPR011009">
    <property type="entry name" value="Kinase-like_dom_sf"/>
</dbReference>
<gene>
    <name evidence="1" type="ORF">SVIM_LOCUS78485</name>
</gene>
<dbReference type="PANTHER" id="PTHR27006:SF619">
    <property type="entry name" value="CYSTEINE-RICH RECEPTOR-LIKE PROTEIN KINASE 15"/>
    <property type="match status" value="1"/>
</dbReference>
<dbReference type="SUPFAM" id="SSF56112">
    <property type="entry name" value="Protein kinase-like (PK-like)"/>
    <property type="match status" value="1"/>
</dbReference>
<accession>A0A6N2KF92</accession>
<reference evidence="1" key="1">
    <citation type="submission" date="2019-03" db="EMBL/GenBank/DDBJ databases">
        <authorList>
            <person name="Mank J."/>
            <person name="Almeida P."/>
        </authorList>
    </citation>
    <scope>NUCLEOTIDE SEQUENCE</scope>
    <source>
        <strain evidence="1">78183</strain>
    </source>
</reference>